<dbReference type="PANTHER" id="PTHR31988:SF19">
    <property type="entry name" value="9-O-ACETYL-N-ACETYLNEURAMINIC ACID DEACETYLASE-RELATED"/>
    <property type="match status" value="1"/>
</dbReference>
<dbReference type="PANTHER" id="PTHR31988">
    <property type="entry name" value="ESTERASE, PUTATIVE (DUF303)-RELATED"/>
    <property type="match status" value="1"/>
</dbReference>
<dbReference type="Proteomes" id="UP000824150">
    <property type="component" value="Unassembled WGS sequence"/>
</dbReference>
<feature type="signal peptide" evidence="2">
    <location>
        <begin position="1"/>
        <end position="24"/>
    </location>
</feature>
<sequence>MQKKFIPLAVAAVLSACVALSASAEEVHVFLLAGQSNMVGRDATPFNFEPNPSILNFTDGRAGTPLNQVEIAQDPIRHDKDGVTYGTNAGRPFAEALLKTLPEGDKILLVNRAWGGTDISEWRKGHGPKGYSPDSGYNLPVNPYVSAIEATKAAMQAVTDSGREVSLDGILWIQGESDVDHLTCPQMYEAAVVDVLTNMRKDLNDPDLKIVIGEFYQDYGGEAGKLILNTLPKIAKRLNAGLAKSTGAQVLADGVHMTTASHQALGERMAEEYLKLK</sequence>
<protein>
    <submittedName>
        <fullName evidence="4">Sialate O-acetylesterase</fullName>
    </submittedName>
</protein>
<feature type="chain" id="PRO_5039416035" evidence="2">
    <location>
        <begin position="25"/>
        <end position="277"/>
    </location>
</feature>
<dbReference type="GO" id="GO:0016788">
    <property type="term" value="F:hydrolase activity, acting on ester bonds"/>
    <property type="evidence" value="ECO:0007669"/>
    <property type="project" value="UniProtKB-ARBA"/>
</dbReference>
<keyword evidence="2" id="KW-0732">Signal</keyword>
<dbReference type="InterPro" id="IPR036514">
    <property type="entry name" value="SGNH_hydro_sf"/>
</dbReference>
<dbReference type="InterPro" id="IPR052940">
    <property type="entry name" value="Carb_Esterase_6"/>
</dbReference>
<evidence type="ECO:0000313" key="4">
    <source>
        <dbReference type="EMBL" id="MBU3827141.1"/>
    </source>
</evidence>
<dbReference type="InterPro" id="IPR005181">
    <property type="entry name" value="SASA"/>
</dbReference>
<dbReference type="Gene3D" id="3.40.50.1110">
    <property type="entry name" value="SGNH hydrolase"/>
    <property type="match status" value="1"/>
</dbReference>
<dbReference type="EMBL" id="JAHLFG010000070">
    <property type="protein sequence ID" value="MBU3827141.1"/>
    <property type="molecule type" value="Genomic_DNA"/>
</dbReference>
<keyword evidence="1" id="KW-0378">Hydrolase</keyword>
<evidence type="ECO:0000256" key="2">
    <source>
        <dbReference type="SAM" id="SignalP"/>
    </source>
</evidence>
<dbReference type="AlphaFoldDB" id="A0A9E2KNL0"/>
<gene>
    <name evidence="4" type="ORF">IAA31_06600</name>
</gene>
<evidence type="ECO:0000259" key="3">
    <source>
        <dbReference type="Pfam" id="PF03629"/>
    </source>
</evidence>
<dbReference type="Pfam" id="PF03629">
    <property type="entry name" value="SASA"/>
    <property type="match status" value="1"/>
</dbReference>
<proteinExistence type="predicted"/>
<reference evidence="4" key="1">
    <citation type="journal article" date="2021" name="PeerJ">
        <title>Extensive microbial diversity within the chicken gut microbiome revealed by metagenomics and culture.</title>
        <authorList>
            <person name="Gilroy R."/>
            <person name="Ravi A."/>
            <person name="Getino M."/>
            <person name="Pursley I."/>
            <person name="Horton D.L."/>
            <person name="Alikhan N.F."/>
            <person name="Baker D."/>
            <person name="Gharbi K."/>
            <person name="Hall N."/>
            <person name="Watson M."/>
            <person name="Adriaenssens E.M."/>
            <person name="Foster-Nyarko E."/>
            <person name="Jarju S."/>
            <person name="Secka A."/>
            <person name="Antonio M."/>
            <person name="Oren A."/>
            <person name="Chaudhuri R.R."/>
            <person name="La Ragione R."/>
            <person name="Hildebrand F."/>
            <person name="Pallen M.J."/>
        </authorList>
    </citation>
    <scope>NUCLEOTIDE SEQUENCE</scope>
    <source>
        <strain evidence="4">687</strain>
    </source>
</reference>
<dbReference type="PROSITE" id="PS51257">
    <property type="entry name" value="PROKAR_LIPOPROTEIN"/>
    <property type="match status" value="1"/>
</dbReference>
<evidence type="ECO:0000313" key="5">
    <source>
        <dbReference type="Proteomes" id="UP000824150"/>
    </source>
</evidence>
<accession>A0A9E2KNL0</accession>
<reference evidence="4" key="2">
    <citation type="submission" date="2021-04" db="EMBL/GenBank/DDBJ databases">
        <authorList>
            <person name="Gilroy R."/>
        </authorList>
    </citation>
    <scope>NUCLEOTIDE SEQUENCE</scope>
    <source>
        <strain evidence="4">687</strain>
    </source>
</reference>
<feature type="domain" description="Sialate O-acetylesterase" evidence="3">
    <location>
        <begin position="27"/>
        <end position="275"/>
    </location>
</feature>
<name>A0A9E2KNL0_9GAMM</name>
<comment type="caution">
    <text evidence="4">The sequence shown here is derived from an EMBL/GenBank/DDBJ whole genome shotgun (WGS) entry which is preliminary data.</text>
</comment>
<evidence type="ECO:0000256" key="1">
    <source>
        <dbReference type="ARBA" id="ARBA00022801"/>
    </source>
</evidence>
<organism evidence="4 5">
    <name type="scientific">Candidatus Anaerobiospirillum merdipullorum</name>
    <dbReference type="NCBI Taxonomy" id="2838450"/>
    <lineage>
        <taxon>Bacteria</taxon>
        <taxon>Pseudomonadati</taxon>
        <taxon>Pseudomonadota</taxon>
        <taxon>Gammaproteobacteria</taxon>
        <taxon>Aeromonadales</taxon>
        <taxon>Succinivibrionaceae</taxon>
        <taxon>Anaerobiospirillum</taxon>
    </lineage>
</organism>
<dbReference type="SUPFAM" id="SSF52266">
    <property type="entry name" value="SGNH hydrolase"/>
    <property type="match status" value="1"/>
</dbReference>